<evidence type="ECO:0000313" key="1">
    <source>
        <dbReference type="EMBL" id="KKG73414.1"/>
    </source>
</evidence>
<reference evidence="1" key="1">
    <citation type="journal article" date="2015" name="ISME J.">
        <title>Genomic and phenotypic differentiation among Methanosarcina mazei populations from Columbia River sediment.</title>
        <authorList>
            <person name="Youngblut N.D."/>
            <person name="Wirth J.S."/>
            <person name="Henriksen J.R."/>
            <person name="Smith M."/>
            <person name="Simon H."/>
            <person name="Metcalf W.W."/>
            <person name="Whitaker R.J."/>
        </authorList>
    </citation>
    <scope>NUCLEOTIDE SEQUENCE [LARGE SCALE GENOMIC DNA]</scope>
    <source>
        <strain evidence="1">3.H.A.1A.1</strain>
    </source>
</reference>
<sequence length="69" mass="7720">MLSLKEAQKSSNDVSAPLIVVNPEKPYKICGATTLKNLFTVFGILVTFSAEQRFIQTFVSFDEEVVDYT</sequence>
<dbReference type="PATRIC" id="fig|2209.69.peg.1029"/>
<protein>
    <submittedName>
        <fullName evidence="1">Uncharacterized protein</fullName>
    </submittedName>
</protein>
<proteinExistence type="predicted"/>
<name>A0A0F8I206_METMZ</name>
<dbReference type="EMBL" id="JJPM01000192">
    <property type="protein sequence ID" value="KKG73414.1"/>
    <property type="molecule type" value="Genomic_DNA"/>
</dbReference>
<dbReference type="AlphaFoldDB" id="A0A0F8I206"/>
<gene>
    <name evidence="1" type="ORF">DU43_04605</name>
</gene>
<accession>A0A0F8I206</accession>
<organism evidence="1">
    <name type="scientific">Methanosarcina mazei</name>
    <name type="common">Methanosarcina frisia</name>
    <dbReference type="NCBI Taxonomy" id="2209"/>
    <lineage>
        <taxon>Archaea</taxon>
        <taxon>Methanobacteriati</taxon>
        <taxon>Methanobacteriota</taxon>
        <taxon>Stenosarchaea group</taxon>
        <taxon>Methanomicrobia</taxon>
        <taxon>Methanosarcinales</taxon>
        <taxon>Methanosarcinaceae</taxon>
        <taxon>Methanosarcina</taxon>
    </lineage>
</organism>
<comment type="caution">
    <text evidence="1">The sequence shown here is derived from an EMBL/GenBank/DDBJ whole genome shotgun (WGS) entry which is preliminary data.</text>
</comment>